<sequence length="157" mass="16798">MSSPLLPATGIWTVAFVALHIALMVPVVNARRKNKISIGDGTAQLEAMIKENRSSDEIAHFKGVVKQLQFDIRCHANFTENVPFSLIVIGGAELNGLDVKVVHTFLAILFVARVCHWRTISDSRNHGIGILRAVGVALTGLITLAAAIASAVKGLGH</sequence>
<evidence type="ECO:0000313" key="7">
    <source>
        <dbReference type="Proteomes" id="UP000193642"/>
    </source>
</evidence>
<name>A0A1Y2C4C6_9FUNG</name>
<evidence type="ECO:0008006" key="8">
    <source>
        <dbReference type="Google" id="ProtNLM"/>
    </source>
</evidence>
<dbReference type="Gene3D" id="1.20.120.550">
    <property type="entry name" value="Membrane associated eicosanoid/glutathione metabolism-like domain"/>
    <property type="match status" value="1"/>
</dbReference>
<evidence type="ECO:0000256" key="1">
    <source>
        <dbReference type="ARBA" id="ARBA00004370"/>
    </source>
</evidence>
<keyword evidence="3 5" id="KW-1133">Transmembrane helix</keyword>
<protein>
    <recommendedName>
        <fullName evidence="8">MAPEG family protein</fullName>
    </recommendedName>
</protein>
<comment type="subcellular location">
    <subcellularLocation>
        <location evidence="1">Membrane</location>
    </subcellularLocation>
</comment>
<organism evidence="6 7">
    <name type="scientific">Rhizoclosmatium globosum</name>
    <dbReference type="NCBI Taxonomy" id="329046"/>
    <lineage>
        <taxon>Eukaryota</taxon>
        <taxon>Fungi</taxon>
        <taxon>Fungi incertae sedis</taxon>
        <taxon>Chytridiomycota</taxon>
        <taxon>Chytridiomycota incertae sedis</taxon>
        <taxon>Chytridiomycetes</taxon>
        <taxon>Chytridiales</taxon>
        <taxon>Chytriomycetaceae</taxon>
        <taxon>Rhizoclosmatium</taxon>
    </lineage>
</organism>
<reference evidence="6 7" key="1">
    <citation type="submission" date="2016-07" db="EMBL/GenBank/DDBJ databases">
        <title>Pervasive Adenine N6-methylation of Active Genes in Fungi.</title>
        <authorList>
            <consortium name="DOE Joint Genome Institute"/>
            <person name="Mondo S.J."/>
            <person name="Dannebaum R.O."/>
            <person name="Kuo R.C."/>
            <person name="Labutti K."/>
            <person name="Haridas S."/>
            <person name="Kuo A."/>
            <person name="Salamov A."/>
            <person name="Ahrendt S.R."/>
            <person name="Lipzen A."/>
            <person name="Sullivan W."/>
            <person name="Andreopoulos W.B."/>
            <person name="Clum A."/>
            <person name="Lindquist E."/>
            <person name="Daum C."/>
            <person name="Ramamoorthy G.K."/>
            <person name="Gryganskyi A."/>
            <person name="Culley D."/>
            <person name="Magnuson J.K."/>
            <person name="James T.Y."/>
            <person name="O'Malley M.A."/>
            <person name="Stajich J.E."/>
            <person name="Spatafora J.W."/>
            <person name="Visel A."/>
            <person name="Grigoriev I.V."/>
        </authorList>
    </citation>
    <scope>NUCLEOTIDE SEQUENCE [LARGE SCALE GENOMIC DNA]</scope>
    <source>
        <strain evidence="6 7">JEL800</strain>
    </source>
</reference>
<gene>
    <name evidence="6" type="ORF">BCR33DRAFT_718534</name>
</gene>
<dbReference type="STRING" id="329046.A0A1Y2C4C6"/>
<dbReference type="OrthoDB" id="2124355at2759"/>
<evidence type="ECO:0000256" key="4">
    <source>
        <dbReference type="ARBA" id="ARBA00023136"/>
    </source>
</evidence>
<accession>A0A1Y2C4C6</accession>
<dbReference type="PANTHER" id="PTHR35814:SF1">
    <property type="entry name" value="GLUTATHIONE S-TRANSFERASE-RELATED"/>
    <property type="match status" value="1"/>
</dbReference>
<feature type="transmembrane region" description="Helical" evidence="5">
    <location>
        <begin position="6"/>
        <end position="28"/>
    </location>
</feature>
<dbReference type="AlphaFoldDB" id="A0A1Y2C4C6"/>
<dbReference type="EMBL" id="MCGO01000030">
    <property type="protein sequence ID" value="ORY41861.1"/>
    <property type="molecule type" value="Genomic_DNA"/>
</dbReference>
<dbReference type="SUPFAM" id="SSF161084">
    <property type="entry name" value="MAPEG domain-like"/>
    <property type="match status" value="1"/>
</dbReference>
<dbReference type="GO" id="GO:0016020">
    <property type="term" value="C:membrane"/>
    <property type="evidence" value="ECO:0007669"/>
    <property type="project" value="UniProtKB-SubCell"/>
</dbReference>
<dbReference type="Proteomes" id="UP000193642">
    <property type="component" value="Unassembled WGS sequence"/>
</dbReference>
<feature type="transmembrane region" description="Helical" evidence="5">
    <location>
        <begin position="130"/>
        <end position="152"/>
    </location>
</feature>
<comment type="caution">
    <text evidence="6">The sequence shown here is derived from an EMBL/GenBank/DDBJ whole genome shotgun (WGS) entry which is preliminary data.</text>
</comment>
<evidence type="ECO:0000313" key="6">
    <source>
        <dbReference type="EMBL" id="ORY41861.1"/>
    </source>
</evidence>
<dbReference type="Pfam" id="PF01124">
    <property type="entry name" value="MAPEG"/>
    <property type="match status" value="1"/>
</dbReference>
<proteinExistence type="predicted"/>
<keyword evidence="2 5" id="KW-0812">Transmembrane</keyword>
<dbReference type="PANTHER" id="PTHR35814">
    <property type="match status" value="1"/>
</dbReference>
<evidence type="ECO:0000256" key="2">
    <source>
        <dbReference type="ARBA" id="ARBA00022692"/>
    </source>
</evidence>
<dbReference type="InterPro" id="IPR001129">
    <property type="entry name" value="Membr-assoc_MAPEG"/>
</dbReference>
<keyword evidence="4 5" id="KW-0472">Membrane</keyword>
<keyword evidence="7" id="KW-1185">Reference proteome</keyword>
<evidence type="ECO:0000256" key="3">
    <source>
        <dbReference type="ARBA" id="ARBA00022989"/>
    </source>
</evidence>
<dbReference type="InterPro" id="IPR023352">
    <property type="entry name" value="MAPEG-like_dom_sf"/>
</dbReference>
<evidence type="ECO:0000256" key="5">
    <source>
        <dbReference type="SAM" id="Phobius"/>
    </source>
</evidence>